<evidence type="ECO:0000313" key="3">
    <source>
        <dbReference type="Proteomes" id="UP001597548"/>
    </source>
</evidence>
<reference evidence="3" key="1">
    <citation type="journal article" date="2019" name="Int. J. Syst. Evol. Microbiol.">
        <title>The Global Catalogue of Microorganisms (GCM) 10K type strain sequencing project: providing services to taxonomists for standard genome sequencing and annotation.</title>
        <authorList>
            <consortium name="The Broad Institute Genomics Platform"/>
            <consortium name="The Broad Institute Genome Sequencing Center for Infectious Disease"/>
            <person name="Wu L."/>
            <person name="Ma J."/>
        </authorList>
    </citation>
    <scope>NUCLEOTIDE SEQUENCE [LARGE SCALE GENOMIC DNA]</scope>
    <source>
        <strain evidence="3">KCTC 32514</strain>
    </source>
</reference>
<keyword evidence="1" id="KW-0472">Membrane</keyword>
<keyword evidence="1" id="KW-0812">Transmembrane</keyword>
<proteinExistence type="predicted"/>
<evidence type="ECO:0000256" key="1">
    <source>
        <dbReference type="SAM" id="Phobius"/>
    </source>
</evidence>
<dbReference type="EMBL" id="JBHUOS010000006">
    <property type="protein sequence ID" value="MFD2915494.1"/>
    <property type="molecule type" value="Genomic_DNA"/>
</dbReference>
<keyword evidence="3" id="KW-1185">Reference proteome</keyword>
<sequence length="139" mass="16704">MLTDKKVNRFLIPILAIVIIYSIFKQIRTDKNENQLESENNYVIGEIIDHRISGIAENYYVEYKYFVNGIKYVKSEFYADKFRDCHQTKKCIGLEYIVFYESKKPENAFMDFDLTELDMKKKNVKLKNIKEQLEKYKTE</sequence>
<name>A0ABW5ZR57_9FLAO</name>
<feature type="transmembrane region" description="Helical" evidence="1">
    <location>
        <begin position="7"/>
        <end position="24"/>
    </location>
</feature>
<keyword evidence="1" id="KW-1133">Transmembrane helix</keyword>
<protein>
    <submittedName>
        <fullName evidence="2">Uncharacterized protein</fullName>
    </submittedName>
</protein>
<gene>
    <name evidence="2" type="ORF">ACFS29_07590</name>
</gene>
<organism evidence="2 3">
    <name type="scientific">Psychroserpens luteus</name>
    <dbReference type="NCBI Taxonomy" id="1434066"/>
    <lineage>
        <taxon>Bacteria</taxon>
        <taxon>Pseudomonadati</taxon>
        <taxon>Bacteroidota</taxon>
        <taxon>Flavobacteriia</taxon>
        <taxon>Flavobacteriales</taxon>
        <taxon>Flavobacteriaceae</taxon>
        <taxon>Psychroserpens</taxon>
    </lineage>
</organism>
<dbReference type="RefSeq" id="WP_194509980.1">
    <property type="nucleotide sequence ID" value="NZ_JADILU010000014.1"/>
</dbReference>
<comment type="caution">
    <text evidence="2">The sequence shown here is derived from an EMBL/GenBank/DDBJ whole genome shotgun (WGS) entry which is preliminary data.</text>
</comment>
<dbReference type="Proteomes" id="UP001597548">
    <property type="component" value="Unassembled WGS sequence"/>
</dbReference>
<evidence type="ECO:0000313" key="2">
    <source>
        <dbReference type="EMBL" id="MFD2915494.1"/>
    </source>
</evidence>
<accession>A0ABW5ZR57</accession>